<keyword evidence="6 8" id="KW-1133">Transmembrane helix</keyword>
<evidence type="ECO:0000256" key="5">
    <source>
        <dbReference type="ARBA" id="ARBA00022833"/>
    </source>
</evidence>
<dbReference type="PANTHER" id="PTHR11040:SF211">
    <property type="entry name" value="ZINC TRANSPORTER ZIP11"/>
    <property type="match status" value="1"/>
</dbReference>
<evidence type="ECO:0000256" key="7">
    <source>
        <dbReference type="ARBA" id="ARBA00023136"/>
    </source>
</evidence>
<dbReference type="AlphaFoldDB" id="A0A380H9M8"/>
<keyword evidence="5" id="KW-0862">Zinc</keyword>
<gene>
    <name evidence="9" type="primary">zupT</name>
    <name evidence="9" type="ORF">NCTC11807_02256</name>
</gene>
<dbReference type="EMBL" id="UHDZ01000001">
    <property type="protein sequence ID" value="SUM73645.1"/>
    <property type="molecule type" value="Genomic_DNA"/>
</dbReference>
<dbReference type="InterPro" id="IPR003689">
    <property type="entry name" value="ZIP"/>
</dbReference>
<sequence length="194" mass="20230">MIQGALDMSELFQNLPPYIQSLIAGIITWLLTALGAAAVFIFKKVNDKILNSMQGFAAGIMIAASFWSLLPAIASSKGSTMPWLPAAIGFILSCVFIRALDHIIPHIHQNAQDKSQQQEGVNTSLGKNTLLVLAITLHNIPEGLSIGVAFGGVVSGNSQATFLGALGLAIGIGIQNIPEGAALSMPIRAAGASR</sequence>
<dbReference type="PANTHER" id="PTHR11040">
    <property type="entry name" value="ZINC/IRON TRANSPORTER"/>
    <property type="match status" value="1"/>
</dbReference>
<accession>A0A380H9M8</accession>
<feature type="transmembrane region" description="Helical" evidence="8">
    <location>
        <begin position="80"/>
        <end position="100"/>
    </location>
</feature>
<feature type="transmembrane region" description="Helical" evidence="8">
    <location>
        <begin position="18"/>
        <end position="42"/>
    </location>
</feature>
<evidence type="ECO:0000313" key="9">
    <source>
        <dbReference type="EMBL" id="SUM73645.1"/>
    </source>
</evidence>
<keyword evidence="3" id="KW-1003">Cell membrane</keyword>
<name>A0A380H9M8_9STAP</name>
<evidence type="ECO:0000256" key="1">
    <source>
        <dbReference type="ARBA" id="ARBA00004651"/>
    </source>
</evidence>
<dbReference type="GO" id="GO:0005385">
    <property type="term" value="F:zinc ion transmembrane transporter activity"/>
    <property type="evidence" value="ECO:0007669"/>
    <property type="project" value="TreeGrafter"/>
</dbReference>
<comment type="similarity">
    <text evidence="2">Belongs to the ZIP transporter (TC 2.A.5) family.</text>
</comment>
<proteinExistence type="inferred from homology"/>
<evidence type="ECO:0000256" key="3">
    <source>
        <dbReference type="ARBA" id="ARBA00022475"/>
    </source>
</evidence>
<dbReference type="Pfam" id="PF02535">
    <property type="entry name" value="Zip"/>
    <property type="match status" value="1"/>
</dbReference>
<comment type="subcellular location">
    <subcellularLocation>
        <location evidence="1">Cell membrane</location>
        <topology evidence="1">Multi-pass membrane protein</topology>
    </subcellularLocation>
</comment>
<dbReference type="GO" id="GO:0005886">
    <property type="term" value="C:plasma membrane"/>
    <property type="evidence" value="ECO:0007669"/>
    <property type="project" value="UniProtKB-SubCell"/>
</dbReference>
<protein>
    <submittedName>
        <fullName evidence="9">GufA protein</fullName>
    </submittedName>
</protein>
<evidence type="ECO:0000256" key="4">
    <source>
        <dbReference type="ARBA" id="ARBA00022692"/>
    </source>
</evidence>
<evidence type="ECO:0000256" key="2">
    <source>
        <dbReference type="ARBA" id="ARBA00006939"/>
    </source>
</evidence>
<keyword evidence="4 8" id="KW-0812">Transmembrane</keyword>
<feature type="transmembrane region" description="Helical" evidence="8">
    <location>
        <begin position="54"/>
        <end position="74"/>
    </location>
</feature>
<evidence type="ECO:0000256" key="8">
    <source>
        <dbReference type="SAM" id="Phobius"/>
    </source>
</evidence>
<evidence type="ECO:0000313" key="10">
    <source>
        <dbReference type="Proteomes" id="UP000255425"/>
    </source>
</evidence>
<organism evidence="9 10">
    <name type="scientific">Staphylococcus saccharolyticus</name>
    <dbReference type="NCBI Taxonomy" id="33028"/>
    <lineage>
        <taxon>Bacteria</taxon>
        <taxon>Bacillati</taxon>
        <taxon>Bacillota</taxon>
        <taxon>Bacilli</taxon>
        <taxon>Bacillales</taxon>
        <taxon>Staphylococcaceae</taxon>
        <taxon>Staphylococcus</taxon>
    </lineage>
</organism>
<dbReference type="Proteomes" id="UP000255425">
    <property type="component" value="Unassembled WGS sequence"/>
</dbReference>
<keyword evidence="10" id="KW-1185">Reference proteome</keyword>
<evidence type="ECO:0000256" key="6">
    <source>
        <dbReference type="ARBA" id="ARBA00022989"/>
    </source>
</evidence>
<keyword evidence="7 8" id="KW-0472">Membrane</keyword>
<reference evidence="9 10" key="1">
    <citation type="submission" date="2018-06" db="EMBL/GenBank/DDBJ databases">
        <authorList>
            <consortium name="Pathogen Informatics"/>
            <person name="Doyle S."/>
        </authorList>
    </citation>
    <scope>NUCLEOTIDE SEQUENCE [LARGE SCALE GENOMIC DNA]</scope>
    <source>
        <strain evidence="9 10">NCTC11807</strain>
    </source>
</reference>